<dbReference type="EMBL" id="CP081297">
    <property type="protein sequence ID" value="QZD88564.1"/>
    <property type="molecule type" value="Genomic_DNA"/>
</dbReference>
<gene>
    <name evidence="2" type="ORF">K3166_11630</name>
</gene>
<accession>A0ABX8ZKB4</accession>
<reference evidence="2 3" key="1">
    <citation type="submission" date="2021-08" db="EMBL/GenBank/DDBJ databases">
        <title>Comparative Genomics Analysis of the Genus Qipengyuania Reveals Extensive Genetic Diversity and Metabolic Versatility, Including the Description of Fifteen Novel Species.</title>
        <authorList>
            <person name="Liu Y."/>
        </authorList>
    </citation>
    <scope>NUCLEOTIDE SEQUENCE [LARGE SCALE GENOMIC DNA]</scope>
    <source>
        <strain evidence="2 3">1XM2-8</strain>
    </source>
</reference>
<dbReference type="SMART" id="SM00894">
    <property type="entry name" value="Excalibur"/>
    <property type="match status" value="1"/>
</dbReference>
<protein>
    <submittedName>
        <fullName evidence="2">Excalibur calcium-binding domain-containing protein</fullName>
    </submittedName>
</protein>
<name>A0ABX8ZKB4_9SPHN</name>
<organism evidence="2 3">
    <name type="scientific">Qipengyuania psychrotolerans</name>
    <dbReference type="NCBI Taxonomy" id="2867238"/>
    <lineage>
        <taxon>Bacteria</taxon>
        <taxon>Pseudomonadati</taxon>
        <taxon>Pseudomonadota</taxon>
        <taxon>Alphaproteobacteria</taxon>
        <taxon>Sphingomonadales</taxon>
        <taxon>Erythrobacteraceae</taxon>
        <taxon>Qipengyuania</taxon>
    </lineage>
</organism>
<evidence type="ECO:0000313" key="3">
    <source>
        <dbReference type="Proteomes" id="UP000824280"/>
    </source>
</evidence>
<sequence>MQVAAVGGIAFLYITRETPEDVAARKAVERSVYYSGCNSVRAAGRAPLLRGEPGYRSEMDGDGDGIACEPVY</sequence>
<evidence type="ECO:0000313" key="2">
    <source>
        <dbReference type="EMBL" id="QZD88564.1"/>
    </source>
</evidence>
<dbReference type="Pfam" id="PF05901">
    <property type="entry name" value="Excalibur"/>
    <property type="match status" value="1"/>
</dbReference>
<dbReference type="Proteomes" id="UP000824280">
    <property type="component" value="Chromosome"/>
</dbReference>
<feature type="domain" description="Excalibur calcium-binding" evidence="1">
    <location>
        <begin position="33"/>
        <end position="69"/>
    </location>
</feature>
<keyword evidence="3" id="KW-1185">Reference proteome</keyword>
<evidence type="ECO:0000259" key="1">
    <source>
        <dbReference type="SMART" id="SM00894"/>
    </source>
</evidence>
<proteinExistence type="predicted"/>
<dbReference type="InterPro" id="IPR008613">
    <property type="entry name" value="Excalibur_Ca-bd_domain"/>
</dbReference>